<gene>
    <name evidence="3" type="ORF">C1SCF055_LOCUS19463</name>
</gene>
<comment type="caution">
    <text evidence="3">The sequence shown here is derived from an EMBL/GenBank/DDBJ whole genome shotgun (WGS) entry which is preliminary data.</text>
</comment>
<dbReference type="PROSITE" id="PS50297">
    <property type="entry name" value="ANK_REP_REGION"/>
    <property type="match status" value="1"/>
</dbReference>
<sequence>MASLQGAERSFRSEESFKDLTATPDVDPSGGSSHGNEGASLAPSGAYDSHVLVEHQQGSLTMFVSHQWLGHQHPDVAGEQMDVLRSSLENLIQTVTMEETVLMQFTGVRSKFPKPADLKKAFIWMDWFSILQVVAAHDEAAKLQAARDAELVIRSIPLFVAASDVFLALVPAMNAAADPTAKQLAHDHGAGYNRVAQERRDAAVWVSTAAQRQSMVTRSWLELWCHLLSTQSEFPITVAYGSKHLQFAMPMQWVNNFVHEGTFTVGADRHECCQVVRKALDDKLDRLLLEKKKEQYRFCLAKCQQIAGLPILSRSLNCFMTDFHFESKKSLQQQKGIGPMACAALSGDAQLLVQLLEQKAILETSSLLISEIDMWPGQTPVHFAASAGEAAGGVLAELLRLRADANGTRFGARSCLALCRSPLAVELLVQYWGDVNRTSALVGAAPLCELVCRAANVATVAKLIEHKADVNQLGSGAGMPPLSWLAVNLSNPYCTEVAQLLLQSRADINCRVQMGGIFRFLEDFEAICASDLAAASRSGRCLVFGSVREGRVHWRQLFQQRVFHRISDFLPVPKLTLIVPWTWQDMRALADGNSGGCA</sequence>
<dbReference type="Proteomes" id="UP001152797">
    <property type="component" value="Unassembled WGS sequence"/>
</dbReference>
<proteinExistence type="predicted"/>
<dbReference type="AlphaFoldDB" id="A0A9P1CJ71"/>
<reference evidence="4 5" key="2">
    <citation type="submission" date="2024-05" db="EMBL/GenBank/DDBJ databases">
        <authorList>
            <person name="Chen Y."/>
            <person name="Shah S."/>
            <person name="Dougan E. K."/>
            <person name="Thang M."/>
            <person name="Chan C."/>
        </authorList>
    </citation>
    <scope>NUCLEOTIDE SEQUENCE [LARGE SCALE GENOMIC DNA]</scope>
</reference>
<evidence type="ECO:0000313" key="5">
    <source>
        <dbReference type="Proteomes" id="UP001152797"/>
    </source>
</evidence>
<dbReference type="PROSITE" id="PS50088">
    <property type="entry name" value="ANK_REPEAT"/>
    <property type="match status" value="1"/>
</dbReference>
<feature type="repeat" description="ANK" evidence="1">
    <location>
        <begin position="376"/>
        <end position="410"/>
    </location>
</feature>
<reference evidence="3" key="1">
    <citation type="submission" date="2022-10" db="EMBL/GenBank/DDBJ databases">
        <authorList>
            <person name="Chen Y."/>
            <person name="Dougan E. K."/>
            <person name="Chan C."/>
            <person name="Rhodes N."/>
            <person name="Thang M."/>
        </authorList>
    </citation>
    <scope>NUCLEOTIDE SEQUENCE</scope>
</reference>
<dbReference type="Gene3D" id="1.25.40.20">
    <property type="entry name" value="Ankyrin repeat-containing domain"/>
    <property type="match status" value="1"/>
</dbReference>
<dbReference type="SUPFAM" id="SSF48403">
    <property type="entry name" value="Ankyrin repeat"/>
    <property type="match status" value="1"/>
</dbReference>
<feature type="compositionally biased region" description="Basic and acidic residues" evidence="2">
    <location>
        <begin position="9"/>
        <end position="18"/>
    </location>
</feature>
<dbReference type="EMBL" id="CAMXCT030001737">
    <property type="protein sequence ID" value="CAL4779961.1"/>
    <property type="molecule type" value="Genomic_DNA"/>
</dbReference>
<evidence type="ECO:0000313" key="4">
    <source>
        <dbReference type="EMBL" id="CAL4779961.1"/>
    </source>
</evidence>
<dbReference type="InterPro" id="IPR002110">
    <property type="entry name" value="Ankyrin_rpt"/>
</dbReference>
<name>A0A9P1CJ71_9DINO</name>
<keyword evidence="5" id="KW-1185">Reference proteome</keyword>
<evidence type="ECO:0000256" key="1">
    <source>
        <dbReference type="PROSITE-ProRule" id="PRU00023"/>
    </source>
</evidence>
<dbReference type="SMART" id="SM00248">
    <property type="entry name" value="ANK"/>
    <property type="match status" value="4"/>
</dbReference>
<dbReference type="EMBL" id="CAMXCT010001737">
    <property type="protein sequence ID" value="CAI3992649.1"/>
    <property type="molecule type" value="Genomic_DNA"/>
</dbReference>
<feature type="region of interest" description="Disordered" evidence="2">
    <location>
        <begin position="1"/>
        <end position="41"/>
    </location>
</feature>
<evidence type="ECO:0000313" key="3">
    <source>
        <dbReference type="EMBL" id="CAI3992649.1"/>
    </source>
</evidence>
<protein>
    <submittedName>
        <fullName evidence="4">Ankyrin-2</fullName>
    </submittedName>
</protein>
<organism evidence="3">
    <name type="scientific">Cladocopium goreaui</name>
    <dbReference type="NCBI Taxonomy" id="2562237"/>
    <lineage>
        <taxon>Eukaryota</taxon>
        <taxon>Sar</taxon>
        <taxon>Alveolata</taxon>
        <taxon>Dinophyceae</taxon>
        <taxon>Suessiales</taxon>
        <taxon>Symbiodiniaceae</taxon>
        <taxon>Cladocopium</taxon>
    </lineage>
</organism>
<accession>A0A9P1CJ71</accession>
<evidence type="ECO:0000256" key="2">
    <source>
        <dbReference type="SAM" id="MobiDB-lite"/>
    </source>
</evidence>
<dbReference type="EMBL" id="CAMXCT020001737">
    <property type="protein sequence ID" value="CAL1146024.1"/>
    <property type="molecule type" value="Genomic_DNA"/>
</dbReference>
<keyword evidence="1" id="KW-0040">ANK repeat</keyword>
<dbReference type="InterPro" id="IPR036770">
    <property type="entry name" value="Ankyrin_rpt-contain_sf"/>
</dbReference>